<evidence type="ECO:0000313" key="1">
    <source>
        <dbReference type="EMBL" id="JAD67086.1"/>
    </source>
</evidence>
<name>A0A0A9BUX3_ARUDO</name>
<reference evidence="1" key="1">
    <citation type="submission" date="2014-09" db="EMBL/GenBank/DDBJ databases">
        <authorList>
            <person name="Magalhaes I.L.F."/>
            <person name="Oliveira U."/>
            <person name="Santos F.R."/>
            <person name="Vidigal T.H.D.A."/>
            <person name="Brescovit A.D."/>
            <person name="Santos A.J."/>
        </authorList>
    </citation>
    <scope>NUCLEOTIDE SEQUENCE</scope>
    <source>
        <tissue evidence="1">Shoot tissue taken approximately 20 cm above the soil surface</tissue>
    </source>
</reference>
<dbReference type="AlphaFoldDB" id="A0A0A9BUX3"/>
<proteinExistence type="predicted"/>
<reference evidence="1" key="2">
    <citation type="journal article" date="2015" name="Data Brief">
        <title>Shoot transcriptome of the giant reed, Arundo donax.</title>
        <authorList>
            <person name="Barrero R.A."/>
            <person name="Guerrero F.D."/>
            <person name="Moolhuijzen P."/>
            <person name="Goolsby J.A."/>
            <person name="Tidwell J."/>
            <person name="Bellgard S.E."/>
            <person name="Bellgard M.I."/>
        </authorList>
    </citation>
    <scope>NUCLEOTIDE SEQUENCE</scope>
    <source>
        <tissue evidence="1">Shoot tissue taken approximately 20 cm above the soil surface</tissue>
    </source>
</reference>
<dbReference type="EMBL" id="GBRH01230809">
    <property type="protein sequence ID" value="JAD67086.1"/>
    <property type="molecule type" value="Transcribed_RNA"/>
</dbReference>
<organism evidence="1">
    <name type="scientific">Arundo donax</name>
    <name type="common">Giant reed</name>
    <name type="synonym">Donax arundinaceus</name>
    <dbReference type="NCBI Taxonomy" id="35708"/>
    <lineage>
        <taxon>Eukaryota</taxon>
        <taxon>Viridiplantae</taxon>
        <taxon>Streptophyta</taxon>
        <taxon>Embryophyta</taxon>
        <taxon>Tracheophyta</taxon>
        <taxon>Spermatophyta</taxon>
        <taxon>Magnoliopsida</taxon>
        <taxon>Liliopsida</taxon>
        <taxon>Poales</taxon>
        <taxon>Poaceae</taxon>
        <taxon>PACMAD clade</taxon>
        <taxon>Arundinoideae</taxon>
        <taxon>Arundineae</taxon>
        <taxon>Arundo</taxon>
    </lineage>
</organism>
<protein>
    <submittedName>
        <fullName evidence="1">Uncharacterized protein</fullName>
    </submittedName>
</protein>
<sequence>MWHLNCYWKETKIANKCDSSSSIVGLYYDKHASS</sequence>
<accession>A0A0A9BUX3</accession>